<evidence type="ECO:0000313" key="13">
    <source>
        <dbReference type="Proteomes" id="UP000258309"/>
    </source>
</evidence>
<comment type="similarity">
    <text evidence="8">Belongs to the MTC6 family.</text>
</comment>
<evidence type="ECO:0000256" key="9">
    <source>
        <dbReference type="ARBA" id="ARBA00039865"/>
    </source>
</evidence>
<dbReference type="SUPFAM" id="SSF56436">
    <property type="entry name" value="C-type lectin-like"/>
    <property type="match status" value="1"/>
</dbReference>
<proteinExistence type="inferred from homology"/>
<dbReference type="Pfam" id="PF25506">
    <property type="entry name" value="TIM-barrel_MTC6"/>
    <property type="match status" value="1"/>
</dbReference>
<comment type="function">
    <text evidence="7">May be involved in telomere capping.</text>
</comment>
<accession>A0A3E2HQJ4</accession>
<evidence type="ECO:0000256" key="3">
    <source>
        <dbReference type="ARBA" id="ARBA00022729"/>
    </source>
</evidence>
<dbReference type="InterPro" id="IPR051008">
    <property type="entry name" value="Telomere_Capping_Maintenance"/>
</dbReference>
<evidence type="ECO:0000256" key="5">
    <source>
        <dbReference type="ARBA" id="ARBA00023136"/>
    </source>
</evidence>
<evidence type="ECO:0000313" key="12">
    <source>
        <dbReference type="EMBL" id="RFU35633.1"/>
    </source>
</evidence>
<dbReference type="InterPro" id="IPR057530">
    <property type="entry name" value="TIM-barrel_MTC6"/>
</dbReference>
<keyword evidence="5 10" id="KW-0472">Membrane</keyword>
<dbReference type="GO" id="GO:0016020">
    <property type="term" value="C:membrane"/>
    <property type="evidence" value="ECO:0007669"/>
    <property type="project" value="UniProtKB-SubCell"/>
</dbReference>
<dbReference type="OMA" id="WGTIDPQ"/>
<evidence type="ECO:0000256" key="8">
    <source>
        <dbReference type="ARBA" id="ARBA00038159"/>
    </source>
</evidence>
<evidence type="ECO:0000256" key="7">
    <source>
        <dbReference type="ARBA" id="ARBA00037703"/>
    </source>
</evidence>
<name>A0A3E2HQJ4_SCYLI</name>
<keyword evidence="3" id="KW-0732">Signal</keyword>
<evidence type="ECO:0000259" key="11">
    <source>
        <dbReference type="Pfam" id="PF25506"/>
    </source>
</evidence>
<feature type="non-terminal residue" evidence="12">
    <location>
        <position position="1"/>
    </location>
</feature>
<dbReference type="OrthoDB" id="5573651at2759"/>
<dbReference type="CDD" id="cd00037">
    <property type="entry name" value="CLECT"/>
    <property type="match status" value="1"/>
</dbReference>
<comment type="caution">
    <text evidence="12">The sequence shown here is derived from an EMBL/GenBank/DDBJ whole genome shotgun (WGS) entry which is preliminary data.</text>
</comment>
<evidence type="ECO:0000256" key="10">
    <source>
        <dbReference type="SAM" id="Phobius"/>
    </source>
</evidence>
<keyword evidence="4 10" id="KW-1133">Transmembrane helix</keyword>
<comment type="subcellular location">
    <subcellularLocation>
        <location evidence="1">Membrane</location>
        <topology evidence="1">Single-pass type I membrane protein</topology>
    </subcellularLocation>
</comment>
<protein>
    <recommendedName>
        <fullName evidence="9">Maintenance of telomere capping protein 6</fullName>
    </recommendedName>
</protein>
<reference evidence="12 13" key="1">
    <citation type="submission" date="2018-05" db="EMBL/GenBank/DDBJ databases">
        <title>Draft genome sequence of Scytalidium lignicola DSM 105466, a ubiquitous saprotrophic fungus.</title>
        <authorList>
            <person name="Buettner E."/>
            <person name="Gebauer A.M."/>
            <person name="Hofrichter M."/>
            <person name="Liers C."/>
            <person name="Kellner H."/>
        </authorList>
    </citation>
    <scope>NUCLEOTIDE SEQUENCE [LARGE SCALE GENOMIC DNA]</scope>
    <source>
        <strain evidence="12 13">DSM 105466</strain>
    </source>
</reference>
<dbReference type="AlphaFoldDB" id="A0A3E2HQJ4"/>
<keyword evidence="6" id="KW-0325">Glycoprotein</keyword>
<dbReference type="PANTHER" id="PTHR35518">
    <property type="entry name" value="MAINTENANCE OF TELOMOERE CAPPING"/>
    <property type="match status" value="1"/>
</dbReference>
<keyword evidence="13" id="KW-1185">Reference proteome</keyword>
<dbReference type="EMBL" id="NCSJ02000006">
    <property type="protein sequence ID" value="RFU35633.1"/>
    <property type="molecule type" value="Genomic_DNA"/>
</dbReference>
<dbReference type="STRING" id="5539.A0A3E2HQJ4"/>
<evidence type="ECO:0000256" key="2">
    <source>
        <dbReference type="ARBA" id="ARBA00022692"/>
    </source>
</evidence>
<dbReference type="InterPro" id="IPR016187">
    <property type="entry name" value="CTDL_fold"/>
</dbReference>
<organism evidence="12 13">
    <name type="scientific">Scytalidium lignicola</name>
    <name type="common">Hyphomycete</name>
    <dbReference type="NCBI Taxonomy" id="5539"/>
    <lineage>
        <taxon>Eukaryota</taxon>
        <taxon>Fungi</taxon>
        <taxon>Dikarya</taxon>
        <taxon>Ascomycota</taxon>
        <taxon>Pezizomycotina</taxon>
        <taxon>Leotiomycetes</taxon>
        <taxon>Leotiomycetes incertae sedis</taxon>
        <taxon>Scytalidium</taxon>
    </lineage>
</organism>
<keyword evidence="2 10" id="KW-0812">Transmembrane</keyword>
<feature type="domain" description="MTC6 partial TIM-barrel" evidence="11">
    <location>
        <begin position="19"/>
        <end position="424"/>
    </location>
</feature>
<dbReference type="Proteomes" id="UP000258309">
    <property type="component" value="Unassembled WGS sequence"/>
</dbReference>
<feature type="non-terminal residue" evidence="12">
    <location>
        <position position="614"/>
    </location>
</feature>
<feature type="transmembrane region" description="Helical" evidence="10">
    <location>
        <begin position="565"/>
        <end position="589"/>
    </location>
</feature>
<sequence>MSESFTPEADAVPSSIYSTVFLSERDLSLQVPINFVTHPGVSFRSACFPRNQFEDDAAGDCLSNLLSGGYRRLVIDLFWDQGRQVWSFCPVQLSTSALSRLSPRALSSLQATQVTTDAPSMSFSALIETTLSTASASASSLGGSLPSMVPVPDSPDLPAISIGPYTCTKTVNMSVLISLLFSYIETTQNTLSAHLIYVVLNIHAAASRTAPLDPAPQPSILPNSSNQLGNIFDTNLTNYIYGPSKLAADRANLNDSWYLAPVDYRPLDYYYTSHKDQNDIVSTEDGWPSESYIEFWKSRRLLLSWGTIDPQMTKYDFAADDGVIFPSGYTENIQDRVTANNSGGVEAGCFLPKNINDDISAANASWAVADNIQGFSYPTTSSSPLDPLFYLSSNLTSCGISPMLNTTLLNRTALEDFSPYQNFSYSTFWSWAPGEPRNSSDDNDLLRCASSNLALDGRWTVNDCSQKLYAACRAVGQPYNWTTTSYQISYSFATQACPDSYTFSVPRTALENSYLTRAMMRQQRDKVWVNFNSLNVKFCWVTEGANATCPYSTTALEDAVLKTDVLVPTIAAVIVLIVTALTIFVKAAGNRNNRKRTRRRREAGNGYVYEGVPS</sequence>
<evidence type="ECO:0000256" key="1">
    <source>
        <dbReference type="ARBA" id="ARBA00004479"/>
    </source>
</evidence>
<dbReference type="PANTHER" id="PTHR35518:SF2">
    <property type="entry name" value="MAINTENANCE OF TELOMERE CAPPING PROTEIN 6"/>
    <property type="match status" value="1"/>
</dbReference>
<gene>
    <name evidence="12" type="ORF">B7463_g636</name>
</gene>
<evidence type="ECO:0000256" key="6">
    <source>
        <dbReference type="ARBA" id="ARBA00023180"/>
    </source>
</evidence>
<evidence type="ECO:0000256" key="4">
    <source>
        <dbReference type="ARBA" id="ARBA00022989"/>
    </source>
</evidence>